<organism evidence="1 2">
    <name type="scientific">Cellulophaga phage phi4:1_13</name>
    <dbReference type="NCBI Taxonomy" id="1747284"/>
    <lineage>
        <taxon>Viruses</taxon>
        <taxon>Duplodnaviria</taxon>
        <taxon>Heunggongvirae</taxon>
        <taxon>Uroviricota</taxon>
        <taxon>Caudoviricetes</taxon>
        <taxon>Lightbulbvirus</taxon>
        <taxon>Lightbulbvirus Cba41</taxon>
    </lineage>
</organism>
<dbReference type="EMBL" id="KT962245">
    <property type="protein sequence ID" value="ALO80108.1"/>
    <property type="molecule type" value="Genomic_RNA"/>
</dbReference>
<reference evidence="1 2" key="1">
    <citation type="submission" date="2015-10" db="EMBL/GenBank/DDBJ databases">
        <title>Large-scale maps of variable infection efficiencies in aquatic Bacteriodetes phage-host model systems.</title>
        <authorList>
            <person name="Holmfeldt K."/>
            <person name="Solonenko N."/>
            <person name="Howard-Varona C."/>
            <person name="Moreno M."/>
            <person name="Malmstrom R.R."/>
            <person name="Blow M.J."/>
            <person name="Sullivan M.B."/>
        </authorList>
    </citation>
    <scope>NUCLEOTIDE SEQUENCE [LARGE SCALE GENOMIC DNA]</scope>
</reference>
<protein>
    <submittedName>
        <fullName evidence="1">Uncharacterized protein</fullName>
    </submittedName>
</protein>
<accession>A0A0S2MW63</accession>
<dbReference type="Proteomes" id="UP000229115">
    <property type="component" value="Segment"/>
</dbReference>
<sequence length="85" mass="9803">MKEFKVTQNYGKGTKAFLYFSVVGVPHLDLVERIAIKKAKEDWKKVKSGPTFFSTPEKARPTIKVEEVIEGKKVKNGINFKCKWR</sequence>
<proteinExistence type="predicted"/>
<gene>
    <name evidence="1" type="ORF">Phi4113_099</name>
</gene>
<evidence type="ECO:0000313" key="2">
    <source>
        <dbReference type="Proteomes" id="UP000229115"/>
    </source>
</evidence>
<evidence type="ECO:0000313" key="1">
    <source>
        <dbReference type="EMBL" id="ALO80108.1"/>
    </source>
</evidence>
<name>A0A0S2MW63_9CAUD</name>